<keyword evidence="2" id="KW-0723">Serine/threonine-protein kinase</keyword>
<keyword evidence="3" id="KW-0808">Transferase</keyword>
<evidence type="ECO:0000256" key="3">
    <source>
        <dbReference type="ARBA" id="ARBA00022679"/>
    </source>
</evidence>
<organism evidence="10 11">
    <name type="scientific">Marasmius crinis-equi</name>
    <dbReference type="NCBI Taxonomy" id="585013"/>
    <lineage>
        <taxon>Eukaryota</taxon>
        <taxon>Fungi</taxon>
        <taxon>Dikarya</taxon>
        <taxon>Basidiomycota</taxon>
        <taxon>Agaricomycotina</taxon>
        <taxon>Agaricomycetes</taxon>
        <taxon>Agaricomycetidae</taxon>
        <taxon>Agaricales</taxon>
        <taxon>Marasmiineae</taxon>
        <taxon>Marasmiaceae</taxon>
        <taxon>Marasmius</taxon>
    </lineage>
</organism>
<sequence>MDHPPFYRDEADYPPMIRPKLKVLRRIGPHKSAYPKELPHLSLLAPLATGPHRWSQTWRGILRHGKDREAPRETVVIKLFQESQFPAVRTRRAGSAVAQSERAAFDALRHLQGTVLPKSRGFLEVELTSTIEYEDVPGVLHTEKVTAHVMEYIPGFAASDITAPEKLPEDTGTVLRNNLAEIHKHGVVHRDLCGYNIIIVQDTIKGLRCAFIDFAKSKVYTDQQRALRPRQGKPTFEEEKFSDEQRLGDVFFELDIDQPNRQPVAVTGFDKAGLARLLDELDPVSLDSFRVSETEWLEEVKTVKEQAKRAKMKCTDIDCPECSI</sequence>
<evidence type="ECO:0000256" key="2">
    <source>
        <dbReference type="ARBA" id="ARBA00022527"/>
    </source>
</evidence>
<dbReference type="InterPro" id="IPR008266">
    <property type="entry name" value="Tyr_kinase_AS"/>
</dbReference>
<evidence type="ECO:0000256" key="1">
    <source>
        <dbReference type="ARBA" id="ARBA00012513"/>
    </source>
</evidence>
<evidence type="ECO:0000313" key="10">
    <source>
        <dbReference type="EMBL" id="KAL0572965.1"/>
    </source>
</evidence>
<evidence type="ECO:0000256" key="7">
    <source>
        <dbReference type="ARBA" id="ARBA00047899"/>
    </source>
</evidence>
<keyword evidence="4" id="KW-0547">Nucleotide-binding</keyword>
<dbReference type="Pfam" id="PF01163">
    <property type="entry name" value="RIO1"/>
    <property type="match status" value="1"/>
</dbReference>
<dbReference type="SUPFAM" id="SSF56112">
    <property type="entry name" value="Protein kinase-like (PK-like)"/>
    <property type="match status" value="1"/>
</dbReference>
<keyword evidence="11" id="KW-1185">Reference proteome</keyword>
<gene>
    <name evidence="10" type="ORF">V5O48_008996</name>
</gene>
<reference evidence="10 11" key="1">
    <citation type="submission" date="2024-02" db="EMBL/GenBank/DDBJ databases">
        <title>A draft genome for the cacao thread blight pathogen Marasmius crinis-equi.</title>
        <authorList>
            <person name="Cohen S.P."/>
            <person name="Baruah I.K."/>
            <person name="Amoako-Attah I."/>
            <person name="Bukari Y."/>
            <person name="Meinhardt L.W."/>
            <person name="Bailey B.A."/>
        </authorList>
    </citation>
    <scope>NUCLEOTIDE SEQUENCE [LARGE SCALE GENOMIC DNA]</scope>
    <source>
        <strain evidence="10 11">GH-76</strain>
    </source>
</reference>
<evidence type="ECO:0000256" key="4">
    <source>
        <dbReference type="ARBA" id="ARBA00022741"/>
    </source>
</evidence>
<feature type="domain" description="RIO-type" evidence="9">
    <location>
        <begin position="135"/>
        <end position="224"/>
    </location>
</feature>
<name>A0ABR3FCN2_9AGAR</name>
<dbReference type="InterPro" id="IPR018934">
    <property type="entry name" value="RIO_dom"/>
</dbReference>
<keyword evidence="5" id="KW-0418">Kinase</keyword>
<evidence type="ECO:0000256" key="8">
    <source>
        <dbReference type="ARBA" id="ARBA00048679"/>
    </source>
</evidence>
<comment type="catalytic activity">
    <reaction evidence="7">
        <text>L-threonyl-[protein] + ATP = O-phospho-L-threonyl-[protein] + ADP + H(+)</text>
        <dbReference type="Rhea" id="RHEA:46608"/>
        <dbReference type="Rhea" id="RHEA-COMP:11060"/>
        <dbReference type="Rhea" id="RHEA-COMP:11605"/>
        <dbReference type="ChEBI" id="CHEBI:15378"/>
        <dbReference type="ChEBI" id="CHEBI:30013"/>
        <dbReference type="ChEBI" id="CHEBI:30616"/>
        <dbReference type="ChEBI" id="CHEBI:61977"/>
        <dbReference type="ChEBI" id="CHEBI:456216"/>
        <dbReference type="EC" id="2.7.11.1"/>
    </reaction>
</comment>
<dbReference type="EMBL" id="JBAHYK010000560">
    <property type="protein sequence ID" value="KAL0572965.1"/>
    <property type="molecule type" value="Genomic_DNA"/>
</dbReference>
<proteinExistence type="predicted"/>
<protein>
    <recommendedName>
        <fullName evidence="1">non-specific serine/threonine protein kinase</fullName>
        <ecNumber evidence="1">2.7.11.1</ecNumber>
    </recommendedName>
</protein>
<evidence type="ECO:0000256" key="5">
    <source>
        <dbReference type="ARBA" id="ARBA00022777"/>
    </source>
</evidence>
<accession>A0ABR3FCN2</accession>
<comment type="caution">
    <text evidence="10">The sequence shown here is derived from an EMBL/GenBank/DDBJ whole genome shotgun (WGS) entry which is preliminary data.</text>
</comment>
<dbReference type="InterPro" id="IPR011009">
    <property type="entry name" value="Kinase-like_dom_sf"/>
</dbReference>
<evidence type="ECO:0000313" key="11">
    <source>
        <dbReference type="Proteomes" id="UP001465976"/>
    </source>
</evidence>
<comment type="catalytic activity">
    <reaction evidence="8">
        <text>L-seryl-[protein] + ATP = O-phospho-L-seryl-[protein] + ADP + H(+)</text>
        <dbReference type="Rhea" id="RHEA:17989"/>
        <dbReference type="Rhea" id="RHEA-COMP:9863"/>
        <dbReference type="Rhea" id="RHEA-COMP:11604"/>
        <dbReference type="ChEBI" id="CHEBI:15378"/>
        <dbReference type="ChEBI" id="CHEBI:29999"/>
        <dbReference type="ChEBI" id="CHEBI:30616"/>
        <dbReference type="ChEBI" id="CHEBI:83421"/>
        <dbReference type="ChEBI" id="CHEBI:456216"/>
        <dbReference type="EC" id="2.7.11.1"/>
    </reaction>
</comment>
<dbReference type="Proteomes" id="UP001465976">
    <property type="component" value="Unassembled WGS sequence"/>
</dbReference>
<dbReference type="Gene3D" id="1.10.510.10">
    <property type="entry name" value="Transferase(Phosphotransferase) domain 1"/>
    <property type="match status" value="1"/>
</dbReference>
<keyword evidence="6" id="KW-0067">ATP-binding</keyword>
<dbReference type="PROSITE" id="PS00109">
    <property type="entry name" value="PROTEIN_KINASE_TYR"/>
    <property type="match status" value="1"/>
</dbReference>
<evidence type="ECO:0000259" key="9">
    <source>
        <dbReference type="Pfam" id="PF01163"/>
    </source>
</evidence>
<dbReference type="EC" id="2.7.11.1" evidence="1"/>
<evidence type="ECO:0000256" key="6">
    <source>
        <dbReference type="ARBA" id="ARBA00022840"/>
    </source>
</evidence>